<dbReference type="Gene3D" id="3.80.10.10">
    <property type="entry name" value="Ribonuclease Inhibitor"/>
    <property type="match status" value="1"/>
</dbReference>
<name>A0A699XU25_TANCI</name>
<dbReference type="EMBL" id="BKCJ011893776">
    <property type="protein sequence ID" value="GFD61508.1"/>
    <property type="molecule type" value="Genomic_DNA"/>
</dbReference>
<organism evidence="2">
    <name type="scientific">Tanacetum cinerariifolium</name>
    <name type="common">Dalmatian daisy</name>
    <name type="synonym">Chrysanthemum cinerariifolium</name>
    <dbReference type="NCBI Taxonomy" id="118510"/>
    <lineage>
        <taxon>Eukaryota</taxon>
        <taxon>Viridiplantae</taxon>
        <taxon>Streptophyta</taxon>
        <taxon>Embryophyta</taxon>
        <taxon>Tracheophyta</taxon>
        <taxon>Spermatophyta</taxon>
        <taxon>Magnoliopsida</taxon>
        <taxon>eudicotyledons</taxon>
        <taxon>Gunneridae</taxon>
        <taxon>Pentapetalae</taxon>
        <taxon>asterids</taxon>
        <taxon>campanulids</taxon>
        <taxon>Asterales</taxon>
        <taxon>Asteraceae</taxon>
        <taxon>Asteroideae</taxon>
        <taxon>Anthemideae</taxon>
        <taxon>Anthemidinae</taxon>
        <taxon>Tanacetum</taxon>
    </lineage>
</organism>
<dbReference type="InterPro" id="IPR032675">
    <property type="entry name" value="LRR_dom_sf"/>
</dbReference>
<feature type="compositionally biased region" description="Low complexity" evidence="1">
    <location>
        <begin position="43"/>
        <end position="59"/>
    </location>
</feature>
<feature type="region of interest" description="Disordered" evidence="1">
    <location>
        <begin position="38"/>
        <end position="76"/>
    </location>
</feature>
<reference evidence="2" key="1">
    <citation type="journal article" date="2019" name="Sci. Rep.">
        <title>Draft genome of Tanacetum cinerariifolium, the natural source of mosquito coil.</title>
        <authorList>
            <person name="Yamashiro T."/>
            <person name="Shiraishi A."/>
            <person name="Satake H."/>
            <person name="Nakayama K."/>
        </authorList>
    </citation>
    <scope>NUCLEOTIDE SEQUENCE</scope>
</reference>
<accession>A0A699XU25</accession>
<proteinExistence type="predicted"/>
<sequence>SKGCPRLRMLKLSGCPFNKQAIASFAFNMPSLRYVCSNRESTDGGSSDRGSSDGGSSECKSSDRESSDGGSSDHGS</sequence>
<evidence type="ECO:0000313" key="2">
    <source>
        <dbReference type="EMBL" id="GFD61508.1"/>
    </source>
</evidence>
<feature type="non-terminal residue" evidence="2">
    <location>
        <position position="1"/>
    </location>
</feature>
<feature type="non-terminal residue" evidence="2">
    <location>
        <position position="76"/>
    </location>
</feature>
<gene>
    <name evidence="2" type="ORF">Tci_933477</name>
</gene>
<protein>
    <submittedName>
        <fullName evidence="2">Uncharacterized protein</fullName>
    </submittedName>
</protein>
<comment type="caution">
    <text evidence="2">The sequence shown here is derived from an EMBL/GenBank/DDBJ whole genome shotgun (WGS) entry which is preliminary data.</text>
</comment>
<dbReference type="AlphaFoldDB" id="A0A699XU25"/>
<evidence type="ECO:0000256" key="1">
    <source>
        <dbReference type="SAM" id="MobiDB-lite"/>
    </source>
</evidence>